<feature type="transmembrane region" description="Helical" evidence="8">
    <location>
        <begin position="374"/>
        <end position="396"/>
    </location>
</feature>
<evidence type="ECO:0000256" key="4">
    <source>
        <dbReference type="ARBA" id="ARBA00022519"/>
    </source>
</evidence>
<feature type="domain" description="Type II secretion system protein GspF" evidence="9">
    <location>
        <begin position="272"/>
        <end position="394"/>
    </location>
</feature>
<feature type="transmembrane region" description="Helical" evidence="8">
    <location>
        <begin position="168"/>
        <end position="191"/>
    </location>
</feature>
<name>A0A2H0X8A3_UNCKA</name>
<feature type="domain" description="Type II secretion system protein GspF" evidence="9">
    <location>
        <begin position="70"/>
        <end position="192"/>
    </location>
</feature>
<dbReference type="PANTHER" id="PTHR30012">
    <property type="entry name" value="GENERAL SECRETION PATHWAY PROTEIN"/>
    <property type="match status" value="1"/>
</dbReference>
<comment type="similarity">
    <text evidence="2">Belongs to the GSP F family.</text>
</comment>
<evidence type="ECO:0000256" key="3">
    <source>
        <dbReference type="ARBA" id="ARBA00022475"/>
    </source>
</evidence>
<dbReference type="Gene3D" id="1.20.81.30">
    <property type="entry name" value="Type II secretion system (T2SS), domain F"/>
    <property type="match status" value="2"/>
</dbReference>
<evidence type="ECO:0000256" key="6">
    <source>
        <dbReference type="ARBA" id="ARBA00022989"/>
    </source>
</evidence>
<dbReference type="PRINTS" id="PR00812">
    <property type="entry name" value="BCTERIALGSPF"/>
</dbReference>
<keyword evidence="5 8" id="KW-0812">Transmembrane</keyword>
<dbReference type="AlphaFoldDB" id="A0A2H0X8A3"/>
<evidence type="ECO:0000256" key="1">
    <source>
        <dbReference type="ARBA" id="ARBA00004429"/>
    </source>
</evidence>
<evidence type="ECO:0000313" key="11">
    <source>
        <dbReference type="Proteomes" id="UP000231414"/>
    </source>
</evidence>
<evidence type="ECO:0000256" key="2">
    <source>
        <dbReference type="ARBA" id="ARBA00005745"/>
    </source>
</evidence>
<sequence>MPTFKYQAKNYESQVVSGAVEAATEKHAVGALKNRGLVVTDIQEVREGVSLRYWLKRFQGVSSSEKAVLTRQLATMIKAGLPLASSLEILSRQTHNPTLQEVVKEALQDVEGGMALSASFAKHPKVFSIMFVNLVKAGEASGSLEKVLDRLAVNMESSNEFKGKLKGAMIYPIIILIFMVAVMVLMIVMVIPKLTVMYEDVGVELPLSTRVLIWLSDFFIHKWWLAISVIGGVVFAVRYFAQTTYGRYKIAAVKTKLPVFGRLFVVSDLTEFTRTLSLLISAGLPILDSLEIVCGSVDNLHMQDAIKESADEVERGAPLSISLAKHREFPEIVAQMVGVGEETGKLDEVLDNLSYFFSTEAEQRVKNLTVALEPIIMVFLGAMVAALIISIVTPMYSLMQQF</sequence>
<organism evidence="10 11">
    <name type="scientific">candidate division WWE3 bacterium CG08_land_8_20_14_0_20_43_13</name>
    <dbReference type="NCBI Taxonomy" id="1975087"/>
    <lineage>
        <taxon>Bacteria</taxon>
        <taxon>Katanobacteria</taxon>
    </lineage>
</organism>
<keyword evidence="6 8" id="KW-1133">Transmembrane helix</keyword>
<evidence type="ECO:0000256" key="5">
    <source>
        <dbReference type="ARBA" id="ARBA00022692"/>
    </source>
</evidence>
<protein>
    <recommendedName>
        <fullName evidence="9">Type II secretion system protein GspF domain-containing protein</fullName>
    </recommendedName>
</protein>
<proteinExistence type="inferred from homology"/>
<dbReference type="FunFam" id="1.20.81.30:FF:000001">
    <property type="entry name" value="Type II secretion system protein F"/>
    <property type="match status" value="2"/>
</dbReference>
<dbReference type="EMBL" id="PEYW01000006">
    <property type="protein sequence ID" value="PIS21071.1"/>
    <property type="molecule type" value="Genomic_DNA"/>
</dbReference>
<dbReference type="PANTHER" id="PTHR30012:SF0">
    <property type="entry name" value="TYPE II SECRETION SYSTEM PROTEIN F-RELATED"/>
    <property type="match status" value="1"/>
</dbReference>
<keyword evidence="3" id="KW-1003">Cell membrane</keyword>
<evidence type="ECO:0000259" key="9">
    <source>
        <dbReference type="Pfam" id="PF00482"/>
    </source>
</evidence>
<feature type="transmembrane region" description="Helical" evidence="8">
    <location>
        <begin position="223"/>
        <end position="241"/>
    </location>
</feature>
<dbReference type="GO" id="GO:0005886">
    <property type="term" value="C:plasma membrane"/>
    <property type="evidence" value="ECO:0007669"/>
    <property type="project" value="UniProtKB-SubCell"/>
</dbReference>
<evidence type="ECO:0000256" key="7">
    <source>
        <dbReference type="ARBA" id="ARBA00023136"/>
    </source>
</evidence>
<evidence type="ECO:0000256" key="8">
    <source>
        <dbReference type="SAM" id="Phobius"/>
    </source>
</evidence>
<dbReference type="InterPro" id="IPR018076">
    <property type="entry name" value="T2SS_GspF_dom"/>
</dbReference>
<dbReference type="Proteomes" id="UP000231414">
    <property type="component" value="Unassembled WGS sequence"/>
</dbReference>
<dbReference type="InterPro" id="IPR042094">
    <property type="entry name" value="T2SS_GspF_sf"/>
</dbReference>
<keyword evidence="7 8" id="KW-0472">Membrane</keyword>
<comment type="caution">
    <text evidence="10">The sequence shown here is derived from an EMBL/GenBank/DDBJ whole genome shotgun (WGS) entry which is preliminary data.</text>
</comment>
<dbReference type="Pfam" id="PF00482">
    <property type="entry name" value="T2SSF"/>
    <property type="match status" value="2"/>
</dbReference>
<dbReference type="InterPro" id="IPR003004">
    <property type="entry name" value="GspF/PilC"/>
</dbReference>
<accession>A0A2H0X8A3</accession>
<comment type="subcellular location">
    <subcellularLocation>
        <location evidence="1">Cell inner membrane</location>
        <topology evidence="1">Multi-pass membrane protein</topology>
    </subcellularLocation>
</comment>
<keyword evidence="4" id="KW-0997">Cell inner membrane</keyword>
<gene>
    <name evidence="10" type="ORF">COT52_00385</name>
</gene>
<evidence type="ECO:0000313" key="10">
    <source>
        <dbReference type="EMBL" id="PIS21071.1"/>
    </source>
</evidence>
<reference evidence="11" key="1">
    <citation type="submission" date="2017-09" db="EMBL/GenBank/DDBJ databases">
        <title>Depth-based differentiation of microbial function through sediment-hosted aquifers and enrichment of novel symbionts in the deep terrestrial subsurface.</title>
        <authorList>
            <person name="Probst A.J."/>
            <person name="Ladd B."/>
            <person name="Jarett J.K."/>
            <person name="Geller-Mcgrath D.E."/>
            <person name="Sieber C.M.K."/>
            <person name="Emerson J.B."/>
            <person name="Anantharaman K."/>
            <person name="Thomas B.C."/>
            <person name="Malmstrom R."/>
            <person name="Stieglmeier M."/>
            <person name="Klingl A."/>
            <person name="Woyke T."/>
            <person name="Ryan C.M."/>
            <person name="Banfield J.F."/>
        </authorList>
    </citation>
    <scope>NUCLEOTIDE SEQUENCE [LARGE SCALE GENOMIC DNA]</scope>
</reference>